<evidence type="ECO:0000313" key="5">
    <source>
        <dbReference type="Proteomes" id="UP000280842"/>
    </source>
</evidence>
<proteinExistence type="predicted"/>
<evidence type="ECO:0000259" key="3">
    <source>
        <dbReference type="PROSITE" id="PS51677"/>
    </source>
</evidence>
<dbReference type="GO" id="GO:0016810">
    <property type="term" value="F:hydrolase activity, acting on carbon-nitrogen (but not peptide) bonds"/>
    <property type="evidence" value="ECO:0007669"/>
    <property type="project" value="InterPro"/>
</dbReference>
<dbReference type="PANTHER" id="PTHR34216">
    <property type="match status" value="1"/>
</dbReference>
<dbReference type="PROSITE" id="PS51677">
    <property type="entry name" value="NODB"/>
    <property type="match status" value="1"/>
</dbReference>
<dbReference type="EMBL" id="REFO01000010">
    <property type="protein sequence ID" value="RMA97626.1"/>
    <property type="molecule type" value="Genomic_DNA"/>
</dbReference>
<dbReference type="PANTHER" id="PTHR34216:SF3">
    <property type="entry name" value="POLY-BETA-1,6-N-ACETYL-D-GLUCOSAMINE N-DEACETYLASE"/>
    <property type="match status" value="1"/>
</dbReference>
<sequence>MIIVSLSLPTQAQNKYAVILIYHKFDNPKYPSTSIPIKDFEAQMRYLKENNYNVVSLDKIIDYIKNGYIPPKTVSITIDDGYKSTMKAFKILKKYNFPFTLFLYMEAIGRYPDFLSYNQINQLKKYRKITFGNHSYTHFHFPKVKKGFDKNQFIEKFREDTLKAEKSFIKIIGYKPKYYAYPYGEYNELMVKVLKDLGYKAAFTQDPSSVYTKNNLYIIPRQPIVGHWGTLKHFKKILNIEPLPVIDSKPSFGNLKKNPPDKIMAKIKNLQDYKNCGIYISELGWIKAKRNKDTIYVENIPKLKRWKNRIGFTCFDKKTKKSASFFYMVINPQ</sequence>
<keyword evidence="5" id="KW-1185">Reference proteome</keyword>
<evidence type="ECO:0000256" key="1">
    <source>
        <dbReference type="ARBA" id="ARBA00004613"/>
    </source>
</evidence>
<organism evidence="4 5">
    <name type="scientific">Hydrogenothermus marinus</name>
    <dbReference type="NCBI Taxonomy" id="133270"/>
    <lineage>
        <taxon>Bacteria</taxon>
        <taxon>Pseudomonadati</taxon>
        <taxon>Aquificota</taxon>
        <taxon>Aquificia</taxon>
        <taxon>Aquificales</taxon>
        <taxon>Hydrogenothermaceae</taxon>
        <taxon>Hydrogenothermus</taxon>
    </lineage>
</organism>
<dbReference type="GO" id="GO:0005975">
    <property type="term" value="P:carbohydrate metabolic process"/>
    <property type="evidence" value="ECO:0007669"/>
    <property type="project" value="InterPro"/>
</dbReference>
<evidence type="ECO:0000313" key="4">
    <source>
        <dbReference type="EMBL" id="RMA97626.1"/>
    </source>
</evidence>
<dbReference type="InterPro" id="IPR011330">
    <property type="entry name" value="Glyco_hydro/deAcase_b/a-brl"/>
</dbReference>
<comment type="caution">
    <text evidence="4">The sequence shown here is derived from an EMBL/GenBank/DDBJ whole genome shotgun (WGS) entry which is preliminary data.</text>
</comment>
<dbReference type="Pfam" id="PF01522">
    <property type="entry name" value="Polysacc_deac_1"/>
    <property type="match status" value="1"/>
</dbReference>
<dbReference type="InterPro" id="IPR051398">
    <property type="entry name" value="Polysacch_Deacetylase"/>
</dbReference>
<dbReference type="InterPro" id="IPR002509">
    <property type="entry name" value="NODB_dom"/>
</dbReference>
<dbReference type="AlphaFoldDB" id="A0A3M0BM10"/>
<evidence type="ECO:0000256" key="2">
    <source>
        <dbReference type="ARBA" id="ARBA00022729"/>
    </source>
</evidence>
<name>A0A3M0BM10_9AQUI</name>
<dbReference type="Gene3D" id="3.20.20.370">
    <property type="entry name" value="Glycoside hydrolase/deacetylase"/>
    <property type="match status" value="1"/>
</dbReference>
<gene>
    <name evidence="4" type="ORF">CLV39_0246</name>
</gene>
<dbReference type="CDD" id="cd10973">
    <property type="entry name" value="CE4_DAC_u4_5s"/>
    <property type="match status" value="1"/>
</dbReference>
<dbReference type="SUPFAM" id="SSF88713">
    <property type="entry name" value="Glycoside hydrolase/deacetylase"/>
    <property type="match status" value="1"/>
</dbReference>
<keyword evidence="2" id="KW-0732">Signal</keyword>
<dbReference type="Proteomes" id="UP000280842">
    <property type="component" value="Unassembled WGS sequence"/>
</dbReference>
<dbReference type="GO" id="GO:0005576">
    <property type="term" value="C:extracellular region"/>
    <property type="evidence" value="ECO:0007669"/>
    <property type="project" value="UniProtKB-SubCell"/>
</dbReference>
<reference evidence="4 5" key="1">
    <citation type="submission" date="2018-10" db="EMBL/GenBank/DDBJ databases">
        <title>Genomic Encyclopedia of Archaeal and Bacterial Type Strains, Phase II (KMG-II): from individual species to whole genera.</title>
        <authorList>
            <person name="Goeker M."/>
        </authorList>
    </citation>
    <scope>NUCLEOTIDE SEQUENCE [LARGE SCALE GENOMIC DNA]</scope>
    <source>
        <strain evidence="4 5">VM1</strain>
    </source>
</reference>
<protein>
    <submittedName>
        <fullName evidence="4">Polysaccharide deacetylase</fullName>
    </submittedName>
</protein>
<comment type="subcellular location">
    <subcellularLocation>
        <location evidence="1">Secreted</location>
    </subcellularLocation>
</comment>
<accession>A0A3M0BM10</accession>
<feature type="domain" description="NodB homology" evidence="3">
    <location>
        <begin position="72"/>
        <end position="276"/>
    </location>
</feature>